<dbReference type="Proteomes" id="UP000013456">
    <property type="component" value="Chromosome 20"/>
</dbReference>
<feature type="non-terminal residue" evidence="1">
    <location>
        <position position="1"/>
    </location>
</feature>
<protein>
    <submittedName>
        <fullName evidence="1">Uncharacterized protein</fullName>
    </submittedName>
</protein>
<reference evidence="1" key="1">
    <citation type="journal article" date="2011" name="Nat. Biotechnol.">
        <title>Genome sequencing and comparison of two nonhuman primate animal models, the cynomolgus and Chinese rhesus macaques.</title>
        <authorList>
            <person name="Yan G."/>
            <person name="Zhang G."/>
            <person name="Fang X."/>
            <person name="Zhang Y."/>
            <person name="Li C."/>
            <person name="Ling F."/>
            <person name="Cooper D.N."/>
            <person name="Li Q."/>
            <person name="Li Y."/>
            <person name="van Gool A.J."/>
            <person name="Du H."/>
            <person name="Chen J."/>
            <person name="Chen R."/>
            <person name="Zhang P."/>
            <person name="Huang Z."/>
            <person name="Thompson J.R."/>
            <person name="Meng Y."/>
            <person name="Bai Y."/>
            <person name="Wang J."/>
            <person name="Zhuo M."/>
            <person name="Wang T."/>
            <person name="Huang Y."/>
            <person name="Wei L."/>
            <person name="Li J."/>
            <person name="Wang Z."/>
            <person name="Hu H."/>
            <person name="Yang P."/>
            <person name="Le L."/>
            <person name="Stenson P.D."/>
            <person name="Li B."/>
            <person name="Liu X."/>
            <person name="Ball E.V."/>
            <person name="An N."/>
            <person name="Huang Q."/>
            <person name="Zhang Y."/>
            <person name="Fan W."/>
            <person name="Zhang X."/>
            <person name="Li Y."/>
            <person name="Wang W."/>
            <person name="Katze M.G."/>
            <person name="Su B."/>
            <person name="Nielsen R."/>
            <person name="Yang H."/>
            <person name="Wang J."/>
            <person name="Wang X."/>
            <person name="Wang J."/>
        </authorList>
    </citation>
    <scope>NUCLEOTIDE SEQUENCE [LARGE SCALE GENOMIC DNA]</scope>
    <source>
        <strain evidence="1">CR-5</strain>
    </source>
</reference>
<organism evidence="1">
    <name type="scientific">Macaca mulatta</name>
    <name type="common">Rhesus macaque</name>
    <dbReference type="NCBI Taxonomy" id="9544"/>
    <lineage>
        <taxon>Eukaryota</taxon>
        <taxon>Metazoa</taxon>
        <taxon>Chordata</taxon>
        <taxon>Craniata</taxon>
        <taxon>Vertebrata</taxon>
        <taxon>Euteleostomi</taxon>
        <taxon>Mammalia</taxon>
        <taxon>Eutheria</taxon>
        <taxon>Euarchontoglires</taxon>
        <taxon>Primates</taxon>
        <taxon>Haplorrhini</taxon>
        <taxon>Catarrhini</taxon>
        <taxon>Cercopithecidae</taxon>
        <taxon>Cercopithecinae</taxon>
        <taxon>Macaca</taxon>
    </lineage>
</organism>
<evidence type="ECO:0000313" key="1">
    <source>
        <dbReference type="EMBL" id="EHH31407.1"/>
    </source>
</evidence>
<dbReference type="EMBL" id="CM001272">
    <property type="protein sequence ID" value="EHH31407.1"/>
    <property type="molecule type" value="Genomic_DNA"/>
</dbReference>
<sequence>FFIFLRQSFALVAQSGVQWHHLGSLQPLPPGFKRFSCLSLPSSWDYRCLPPCLANFCIFSRVWVLPFWP</sequence>
<name>G7NPK8_MACMU</name>
<feature type="non-terminal residue" evidence="1">
    <location>
        <position position="69"/>
    </location>
</feature>
<dbReference type="PANTHER" id="PTHR46254:SF11">
    <property type="entry name" value="SECRETED PROTEIN"/>
    <property type="match status" value="1"/>
</dbReference>
<dbReference type="AlphaFoldDB" id="G7NPK8"/>
<accession>G7NPK8</accession>
<dbReference type="PANTHER" id="PTHR46254">
    <property type="entry name" value="PROTEIN GVQW1-RELATED"/>
    <property type="match status" value="1"/>
</dbReference>
<proteinExistence type="predicted"/>
<gene>
    <name evidence="1" type="ORF">EGK_12471</name>
</gene>